<reference evidence="6" key="3">
    <citation type="submission" date="2022-08" db="EMBL/GenBank/DDBJ databases">
        <title>Whole genome sequencing of non-tuberculosis mycobacteria type-strains.</title>
        <authorList>
            <person name="Igarashi Y."/>
            <person name="Osugi A."/>
            <person name="Mitarai S."/>
        </authorList>
    </citation>
    <scope>NUCLEOTIDE SEQUENCE</scope>
    <source>
        <strain evidence="6">JCM 16372</strain>
    </source>
</reference>
<dbReference type="Proteomes" id="UP001140272">
    <property type="component" value="Unassembled WGS sequence"/>
</dbReference>
<gene>
    <name evidence="5" type="ORF">H7H73_17935</name>
    <name evidence="6" type="ORF">MJO55_24395</name>
</gene>
<dbReference type="EMBL" id="CP092427">
    <property type="protein sequence ID" value="ULP36316.1"/>
    <property type="molecule type" value="Genomic_DNA"/>
</dbReference>
<protein>
    <submittedName>
        <fullName evidence="5">Glycosyltransferase family 4 protein</fullName>
    </submittedName>
</protein>
<dbReference type="Gene3D" id="3.40.50.2000">
    <property type="entry name" value="Glycogen Phosphorylase B"/>
    <property type="match status" value="2"/>
</dbReference>
<reference evidence="5" key="1">
    <citation type="submission" date="2020-07" db="EMBL/GenBank/DDBJ databases">
        <authorList>
            <person name="Pettersson B.M.F."/>
            <person name="Behra P.R.K."/>
            <person name="Ramesh M."/>
            <person name="Das S."/>
            <person name="Dasgupta S."/>
            <person name="Kirsebom L.A."/>
        </authorList>
    </citation>
    <scope>NUCLEOTIDE SEQUENCE</scope>
    <source>
        <strain evidence="5">DSM 45406</strain>
    </source>
</reference>
<dbReference type="AlphaFoldDB" id="A0A9X3BHJ5"/>
<sequence length="394" mass="43039">MMIGAYPLEPDVINGGIESVTSTLVPALAEHDEIESITVLRFHHGDAATDHRRIDPKTEVYYLRGQTRFRMLTRSILDVRKARKLAAQINPDVVHGQEIGCYGDVATRCGHRSIVTVHGLPHVESRMSARTLRERMRSGAMERMIRRVLRRAAVVISISQYDAGQVGRLIRGRQASIANPTGTEFFALAPSPPTEPRLLFAGVMTPRKNVLGVVNAFAIAHRRVPEARLVIAGPQPDPDYADSVRDRVSALGLRNCVDVIGLVDNCRLRDEIAAARAVVLFSQEETAPTLIAQAMAAGKPVIASRVGGVPEMVCHGETGLLVDAGDERALAARMSALLSNQAWCQQMGHRAHEVALDRFAPAAVARHTIAAYREAAGHHLDGQSGKQEEQLWPR</sequence>
<keyword evidence="1" id="KW-0328">Glycosyltransferase</keyword>
<dbReference type="PANTHER" id="PTHR12526:SF635">
    <property type="entry name" value="GLYCOSYL TRANSFERASE GROUP 1"/>
    <property type="match status" value="1"/>
</dbReference>
<dbReference type="SUPFAM" id="SSF53756">
    <property type="entry name" value="UDP-Glycosyltransferase/glycogen phosphorylase"/>
    <property type="match status" value="1"/>
</dbReference>
<proteinExistence type="predicted"/>
<dbReference type="InterPro" id="IPR028098">
    <property type="entry name" value="Glyco_trans_4-like_N"/>
</dbReference>
<dbReference type="Pfam" id="PF13439">
    <property type="entry name" value="Glyco_transf_4"/>
    <property type="match status" value="1"/>
</dbReference>
<evidence type="ECO:0000259" key="3">
    <source>
        <dbReference type="Pfam" id="PF00534"/>
    </source>
</evidence>
<evidence type="ECO:0000313" key="8">
    <source>
        <dbReference type="Proteomes" id="UP001140272"/>
    </source>
</evidence>
<keyword evidence="7" id="KW-1185">Reference proteome</keyword>
<dbReference type="PANTHER" id="PTHR12526">
    <property type="entry name" value="GLYCOSYLTRANSFERASE"/>
    <property type="match status" value="1"/>
</dbReference>
<dbReference type="InterPro" id="IPR001296">
    <property type="entry name" value="Glyco_trans_1"/>
</dbReference>
<evidence type="ECO:0000256" key="1">
    <source>
        <dbReference type="ARBA" id="ARBA00022676"/>
    </source>
</evidence>
<dbReference type="CDD" id="cd03801">
    <property type="entry name" value="GT4_PimA-like"/>
    <property type="match status" value="1"/>
</dbReference>
<evidence type="ECO:0000313" key="5">
    <source>
        <dbReference type="EMBL" id="MCV7071978.1"/>
    </source>
</evidence>
<dbReference type="GO" id="GO:0016757">
    <property type="term" value="F:glycosyltransferase activity"/>
    <property type="evidence" value="ECO:0007669"/>
    <property type="project" value="UniProtKB-KW"/>
</dbReference>
<keyword evidence="2" id="KW-0808">Transferase</keyword>
<feature type="domain" description="Glycosyl transferase family 1" evidence="3">
    <location>
        <begin position="190"/>
        <end position="352"/>
    </location>
</feature>
<dbReference type="EMBL" id="JACKRN010000630">
    <property type="protein sequence ID" value="MCV7071978.1"/>
    <property type="molecule type" value="Genomic_DNA"/>
</dbReference>
<dbReference type="Proteomes" id="UP001055159">
    <property type="component" value="Chromosome"/>
</dbReference>
<evidence type="ECO:0000313" key="6">
    <source>
        <dbReference type="EMBL" id="ULP36316.1"/>
    </source>
</evidence>
<evidence type="ECO:0000259" key="4">
    <source>
        <dbReference type="Pfam" id="PF13439"/>
    </source>
</evidence>
<evidence type="ECO:0000313" key="7">
    <source>
        <dbReference type="Proteomes" id="UP001055159"/>
    </source>
</evidence>
<name>A0A9X3BHJ5_9MYCO</name>
<accession>A0A9X3BHJ5</accession>
<dbReference type="Pfam" id="PF00534">
    <property type="entry name" value="Glycos_transf_1"/>
    <property type="match status" value="1"/>
</dbReference>
<reference evidence="5" key="2">
    <citation type="journal article" date="2022" name="BMC Genomics">
        <title>Comparative genome analysis of mycobacteria focusing on tRNA and non-coding RNA.</title>
        <authorList>
            <person name="Behra P.R.K."/>
            <person name="Pettersson B.M.F."/>
            <person name="Ramesh M."/>
            <person name="Das S."/>
            <person name="Dasgupta S."/>
            <person name="Kirsebom L.A."/>
        </authorList>
    </citation>
    <scope>NUCLEOTIDE SEQUENCE</scope>
    <source>
        <strain evidence="5">DSM 45406</strain>
    </source>
</reference>
<feature type="domain" description="Glycosyltransferase subfamily 4-like N-terminal" evidence="4">
    <location>
        <begin position="15"/>
        <end position="168"/>
    </location>
</feature>
<organism evidence="5 8">
    <name type="scientific">Mycolicibacterium rufum</name>
    <dbReference type="NCBI Taxonomy" id="318424"/>
    <lineage>
        <taxon>Bacteria</taxon>
        <taxon>Bacillati</taxon>
        <taxon>Actinomycetota</taxon>
        <taxon>Actinomycetes</taxon>
        <taxon>Mycobacteriales</taxon>
        <taxon>Mycobacteriaceae</taxon>
        <taxon>Mycolicibacterium</taxon>
    </lineage>
</organism>
<evidence type="ECO:0000256" key="2">
    <source>
        <dbReference type="ARBA" id="ARBA00022679"/>
    </source>
</evidence>
<dbReference type="RefSeq" id="WP_239735486.1">
    <property type="nucleotide sequence ID" value="NZ_CP092427.2"/>
</dbReference>